<evidence type="ECO:0000313" key="1">
    <source>
        <dbReference type="EMBL" id="KAG8652621.1"/>
    </source>
</evidence>
<gene>
    <name evidence="1" type="ORF">MANES_06G111700v8</name>
</gene>
<protein>
    <submittedName>
        <fullName evidence="1">Uncharacterized protein</fullName>
    </submittedName>
</protein>
<proteinExistence type="predicted"/>
<evidence type="ECO:0000313" key="2">
    <source>
        <dbReference type="Proteomes" id="UP000091857"/>
    </source>
</evidence>
<organism evidence="1 2">
    <name type="scientific">Manihot esculenta</name>
    <name type="common">Cassava</name>
    <name type="synonym">Jatropha manihot</name>
    <dbReference type="NCBI Taxonomy" id="3983"/>
    <lineage>
        <taxon>Eukaryota</taxon>
        <taxon>Viridiplantae</taxon>
        <taxon>Streptophyta</taxon>
        <taxon>Embryophyta</taxon>
        <taxon>Tracheophyta</taxon>
        <taxon>Spermatophyta</taxon>
        <taxon>Magnoliopsida</taxon>
        <taxon>eudicotyledons</taxon>
        <taxon>Gunneridae</taxon>
        <taxon>Pentapetalae</taxon>
        <taxon>rosids</taxon>
        <taxon>fabids</taxon>
        <taxon>Malpighiales</taxon>
        <taxon>Euphorbiaceae</taxon>
        <taxon>Crotonoideae</taxon>
        <taxon>Manihoteae</taxon>
        <taxon>Manihot</taxon>
    </lineage>
</organism>
<reference evidence="2" key="1">
    <citation type="journal article" date="2016" name="Nat. Biotechnol.">
        <title>Sequencing wild and cultivated cassava and related species reveals extensive interspecific hybridization and genetic diversity.</title>
        <authorList>
            <person name="Bredeson J.V."/>
            <person name="Lyons J.B."/>
            <person name="Prochnik S.E."/>
            <person name="Wu G.A."/>
            <person name="Ha C.M."/>
            <person name="Edsinger-Gonzales E."/>
            <person name="Grimwood J."/>
            <person name="Schmutz J."/>
            <person name="Rabbi I.Y."/>
            <person name="Egesi C."/>
            <person name="Nauluvula P."/>
            <person name="Lebot V."/>
            <person name="Ndunguru J."/>
            <person name="Mkamilo G."/>
            <person name="Bart R.S."/>
            <person name="Setter T.L."/>
            <person name="Gleadow R.M."/>
            <person name="Kulakow P."/>
            <person name="Ferguson M.E."/>
            <person name="Rounsley S."/>
            <person name="Rokhsar D.S."/>
        </authorList>
    </citation>
    <scope>NUCLEOTIDE SEQUENCE [LARGE SCALE GENOMIC DNA]</scope>
    <source>
        <strain evidence="2">cv. AM560-2</strain>
    </source>
</reference>
<keyword evidence="2" id="KW-1185">Reference proteome</keyword>
<sequence length="521" mass="59068">MAILSYLQQIVRELHRGVAELNPFLVSLLVILFLLFWRKLTGGGKHKKLPPSPPKLPIIGNLHQLGKLPHRSLHTLSKKYGPLMLLQFGHNKNLVVSSAEAAREMMKVHDIVFSNRPRITAANIFLYGCADIAFSPYGEYWRQVRKLGVIELLSLRRVQSFQFVREEEVAILLDEIRGACAAGASVDLSEMLLAISNNIASRCVIGRRADDEKFGKGKFAELSKRIMEQFAAFISIGDMFPLLRWMDNLTGLIPQMKSSFREMDAFLDKVIEEHRIMESDDQPHSAEKDFAHILLSLQKSCRLDFQLTPDHLKAILMDMFVGGTDTTSTTMEWVMAELLKDPKLMRKAQEEVRRIVGKKLNVDVADVDQMNYLKCIIKEALRLHPPAPLLVPRETSAKVELGGYEIPPKTTVHVNVLAIQTDPRIWERAEEFLPERFENNPVDFKGQDFQFIPFGGGRRGCPGIAFGMASAEFVIANLLYWFDWKLPDSGAAPENLDMTEVFGITVHKKIPLRVQPTLYHP</sequence>
<comment type="caution">
    <text evidence="1">The sequence shown here is derived from an EMBL/GenBank/DDBJ whole genome shotgun (WGS) entry which is preliminary data.</text>
</comment>
<accession>A0ACB7HKC1</accession>
<name>A0ACB7HKC1_MANES</name>
<dbReference type="EMBL" id="CM004392">
    <property type="protein sequence ID" value="KAG8652621.1"/>
    <property type="molecule type" value="Genomic_DNA"/>
</dbReference>
<dbReference type="Proteomes" id="UP000091857">
    <property type="component" value="Chromosome 6"/>
</dbReference>